<keyword evidence="3" id="KW-1185">Reference proteome</keyword>
<gene>
    <name evidence="2" type="ORF">B0T16DRAFT_460871</name>
</gene>
<protein>
    <recommendedName>
        <fullName evidence="4">AA1-like domain-containing protein</fullName>
    </recommendedName>
</protein>
<dbReference type="Proteomes" id="UP001174936">
    <property type="component" value="Unassembled WGS sequence"/>
</dbReference>
<evidence type="ECO:0000313" key="3">
    <source>
        <dbReference type="Proteomes" id="UP001174936"/>
    </source>
</evidence>
<name>A0AA39XUX9_9PEZI</name>
<comment type="caution">
    <text evidence="2">The sequence shown here is derived from an EMBL/GenBank/DDBJ whole genome shotgun (WGS) entry which is preliminary data.</text>
</comment>
<dbReference type="AlphaFoldDB" id="A0AA39XUX9"/>
<sequence>MLATTISLGLMGSAAAAQSILQAWEITRLVSSGLPYRSEAECHNPLNTIAVEIQDHNSYPGSESTKSNSTQCIAKFPYCAPPFHKLFNCSEASYGSWSFTFFPTNGNVDTEYWNPGQNFTISLRLALRGRGDWYEGQAAFSVGGNMRGLCSAGGICSFSLKEEIVPLMVNQTGSL</sequence>
<organism evidence="2 3">
    <name type="scientific">Cercophora newfieldiana</name>
    <dbReference type="NCBI Taxonomy" id="92897"/>
    <lineage>
        <taxon>Eukaryota</taxon>
        <taxon>Fungi</taxon>
        <taxon>Dikarya</taxon>
        <taxon>Ascomycota</taxon>
        <taxon>Pezizomycotina</taxon>
        <taxon>Sordariomycetes</taxon>
        <taxon>Sordariomycetidae</taxon>
        <taxon>Sordariales</taxon>
        <taxon>Lasiosphaeriaceae</taxon>
        <taxon>Cercophora</taxon>
    </lineage>
</organism>
<dbReference type="EMBL" id="JAULSV010000006">
    <property type="protein sequence ID" value="KAK0640713.1"/>
    <property type="molecule type" value="Genomic_DNA"/>
</dbReference>
<reference evidence="2" key="1">
    <citation type="submission" date="2023-06" db="EMBL/GenBank/DDBJ databases">
        <title>Genome-scale phylogeny and comparative genomics of the fungal order Sordariales.</title>
        <authorList>
            <consortium name="Lawrence Berkeley National Laboratory"/>
            <person name="Hensen N."/>
            <person name="Bonometti L."/>
            <person name="Westerberg I."/>
            <person name="Brannstrom I.O."/>
            <person name="Guillou S."/>
            <person name="Cros-Aarteil S."/>
            <person name="Calhoun S."/>
            <person name="Haridas S."/>
            <person name="Kuo A."/>
            <person name="Mondo S."/>
            <person name="Pangilinan J."/>
            <person name="Riley R."/>
            <person name="Labutti K."/>
            <person name="Andreopoulos B."/>
            <person name="Lipzen A."/>
            <person name="Chen C."/>
            <person name="Yanf M."/>
            <person name="Daum C."/>
            <person name="Ng V."/>
            <person name="Clum A."/>
            <person name="Steindorff A."/>
            <person name="Ohm R."/>
            <person name="Martin F."/>
            <person name="Silar P."/>
            <person name="Natvig D."/>
            <person name="Lalanne C."/>
            <person name="Gautier V."/>
            <person name="Ament-Velasquez S.L."/>
            <person name="Kruys A."/>
            <person name="Hutchinson M.I."/>
            <person name="Powell A.J."/>
            <person name="Barry K."/>
            <person name="Miller A.N."/>
            <person name="Grigoriev I.V."/>
            <person name="Debuchy R."/>
            <person name="Gladieux P."/>
            <person name="Thoren M.H."/>
            <person name="Johannesson H."/>
        </authorList>
    </citation>
    <scope>NUCLEOTIDE SEQUENCE</scope>
    <source>
        <strain evidence="2">SMH2532-1</strain>
    </source>
</reference>
<feature type="signal peptide" evidence="1">
    <location>
        <begin position="1"/>
        <end position="16"/>
    </location>
</feature>
<evidence type="ECO:0000313" key="2">
    <source>
        <dbReference type="EMBL" id="KAK0640713.1"/>
    </source>
</evidence>
<proteinExistence type="predicted"/>
<keyword evidence="1" id="KW-0732">Signal</keyword>
<evidence type="ECO:0008006" key="4">
    <source>
        <dbReference type="Google" id="ProtNLM"/>
    </source>
</evidence>
<feature type="chain" id="PRO_5041258049" description="AA1-like domain-containing protein" evidence="1">
    <location>
        <begin position="17"/>
        <end position="175"/>
    </location>
</feature>
<evidence type="ECO:0000256" key="1">
    <source>
        <dbReference type="SAM" id="SignalP"/>
    </source>
</evidence>
<accession>A0AA39XUX9</accession>